<dbReference type="AlphaFoldDB" id="A0ABD5RYQ9"/>
<dbReference type="Proteomes" id="UP001596328">
    <property type="component" value="Unassembled WGS sequence"/>
</dbReference>
<dbReference type="Pfam" id="PF13578">
    <property type="entry name" value="Methyltransf_24"/>
    <property type="match status" value="1"/>
</dbReference>
<gene>
    <name evidence="1" type="ORF">ACFQE1_08285</name>
</gene>
<dbReference type="InterPro" id="IPR029063">
    <property type="entry name" value="SAM-dependent_MTases_sf"/>
</dbReference>
<accession>A0ABD5RYQ9</accession>
<dbReference type="SUPFAM" id="SSF53335">
    <property type="entry name" value="S-adenosyl-L-methionine-dependent methyltransferases"/>
    <property type="match status" value="1"/>
</dbReference>
<dbReference type="EMBL" id="JBHSWU010000162">
    <property type="protein sequence ID" value="MFC6724369.1"/>
    <property type="molecule type" value="Genomic_DNA"/>
</dbReference>
<organism evidence="1 2">
    <name type="scientific">Halobium palmae</name>
    <dbReference type="NCBI Taxonomy" id="1776492"/>
    <lineage>
        <taxon>Archaea</taxon>
        <taxon>Methanobacteriati</taxon>
        <taxon>Methanobacteriota</taxon>
        <taxon>Stenosarchaea group</taxon>
        <taxon>Halobacteria</taxon>
        <taxon>Halobacteriales</taxon>
        <taxon>Haloferacaceae</taxon>
        <taxon>Halobium</taxon>
    </lineage>
</organism>
<name>A0ABD5RYQ9_9EURY</name>
<keyword evidence="1" id="KW-0808">Transferase</keyword>
<dbReference type="EC" id="2.1.1.-" evidence="1"/>
<evidence type="ECO:0000313" key="1">
    <source>
        <dbReference type="EMBL" id="MFC6724369.1"/>
    </source>
</evidence>
<dbReference type="Gene3D" id="3.40.50.150">
    <property type="entry name" value="Vaccinia Virus protein VP39"/>
    <property type="match status" value="1"/>
</dbReference>
<sequence>MSNAYQLRNVARRLGLLDRIRSAIDRYNRVRRSETYVPPTDVEEFRDVQRRSLRPTDLSDHVERMFTESLRASPNTIVELGVRGGESTFVFERVARLVGADLVSVDVDETTYSTDFDRWRFVRSDDVEFAAEFEQWCDGEGVDPTIDVLFVDTSHRYEHTVREIEAWFPHLADDATVFFHDTNMRRIYRRKDGTIGTCPVGGRGVIRAIEEYFGCNFDETESFLTVKDGFVFEQYPTCSGFGVLRKLPSASSPAEGTH</sequence>
<evidence type="ECO:0000313" key="2">
    <source>
        <dbReference type="Proteomes" id="UP001596328"/>
    </source>
</evidence>
<comment type="caution">
    <text evidence="1">The sequence shown here is derived from an EMBL/GenBank/DDBJ whole genome shotgun (WGS) entry which is preliminary data.</text>
</comment>
<dbReference type="GO" id="GO:0008168">
    <property type="term" value="F:methyltransferase activity"/>
    <property type="evidence" value="ECO:0007669"/>
    <property type="project" value="UniProtKB-KW"/>
</dbReference>
<dbReference type="GO" id="GO:0032259">
    <property type="term" value="P:methylation"/>
    <property type="evidence" value="ECO:0007669"/>
    <property type="project" value="UniProtKB-KW"/>
</dbReference>
<keyword evidence="2" id="KW-1185">Reference proteome</keyword>
<reference evidence="1 2" key="1">
    <citation type="journal article" date="2019" name="Int. J. Syst. Evol. Microbiol.">
        <title>The Global Catalogue of Microorganisms (GCM) 10K type strain sequencing project: providing services to taxonomists for standard genome sequencing and annotation.</title>
        <authorList>
            <consortium name="The Broad Institute Genomics Platform"/>
            <consortium name="The Broad Institute Genome Sequencing Center for Infectious Disease"/>
            <person name="Wu L."/>
            <person name="Ma J."/>
        </authorList>
    </citation>
    <scope>NUCLEOTIDE SEQUENCE [LARGE SCALE GENOMIC DNA]</scope>
    <source>
        <strain evidence="1 2">NBRC 111368</strain>
    </source>
</reference>
<protein>
    <submittedName>
        <fullName evidence="1">Class I SAM-dependent methyltransferase</fullName>
        <ecNumber evidence="1">2.1.1.-</ecNumber>
    </submittedName>
</protein>
<proteinExistence type="predicted"/>
<keyword evidence="1" id="KW-0489">Methyltransferase</keyword>